<dbReference type="GO" id="GO:0005085">
    <property type="term" value="F:guanyl-nucleotide exchange factor activity"/>
    <property type="evidence" value="ECO:0007669"/>
    <property type="project" value="TreeGrafter"/>
</dbReference>
<feature type="domain" description="CCZ1/INTU/HPS4 third Longin" evidence="1">
    <location>
        <begin position="41"/>
        <end position="94"/>
    </location>
</feature>
<dbReference type="GO" id="GO:0005765">
    <property type="term" value="C:lysosomal membrane"/>
    <property type="evidence" value="ECO:0007669"/>
    <property type="project" value="TreeGrafter"/>
</dbReference>
<dbReference type="InterPro" id="IPR043989">
    <property type="entry name" value="CCZ1/INTU/HSP4_longin_3"/>
</dbReference>
<dbReference type="AlphaFoldDB" id="A0A4W5MTJ9"/>
<keyword evidence="3" id="KW-1185">Reference proteome</keyword>
<dbReference type="GO" id="GO:1903232">
    <property type="term" value="P:melanosome assembly"/>
    <property type="evidence" value="ECO:0007669"/>
    <property type="project" value="TreeGrafter"/>
</dbReference>
<reference evidence="2" key="2">
    <citation type="submission" date="2025-08" db="UniProtKB">
        <authorList>
            <consortium name="Ensembl"/>
        </authorList>
    </citation>
    <scope>IDENTIFICATION</scope>
</reference>
<evidence type="ECO:0000313" key="3">
    <source>
        <dbReference type="Proteomes" id="UP000314982"/>
    </source>
</evidence>
<evidence type="ECO:0000259" key="1">
    <source>
        <dbReference type="Pfam" id="PF19033"/>
    </source>
</evidence>
<dbReference type="InterPro" id="IPR026091">
    <property type="entry name" value="HPS4"/>
</dbReference>
<protein>
    <recommendedName>
        <fullName evidence="1">CCZ1/INTU/HPS4 third Longin domain-containing protein</fullName>
    </recommendedName>
</protein>
<name>A0A4W5MTJ9_9TELE</name>
<dbReference type="Ensembl" id="ENSHHUT00000042394.1">
    <property type="protein sequence ID" value="ENSHHUP00000040819.1"/>
    <property type="gene ID" value="ENSHHUG00000025219.1"/>
</dbReference>
<dbReference type="GO" id="GO:0031267">
    <property type="term" value="F:small GTPase binding"/>
    <property type="evidence" value="ECO:0007669"/>
    <property type="project" value="TreeGrafter"/>
</dbReference>
<dbReference type="GO" id="GO:0031410">
    <property type="term" value="C:cytoplasmic vesicle"/>
    <property type="evidence" value="ECO:0007669"/>
    <property type="project" value="TreeGrafter"/>
</dbReference>
<dbReference type="GO" id="GO:0016192">
    <property type="term" value="P:vesicle-mediated transport"/>
    <property type="evidence" value="ECO:0007669"/>
    <property type="project" value="InterPro"/>
</dbReference>
<dbReference type="GO" id="GO:0031085">
    <property type="term" value="C:BLOC-3 complex"/>
    <property type="evidence" value="ECO:0007669"/>
    <property type="project" value="TreeGrafter"/>
</dbReference>
<accession>A0A4W5MTJ9</accession>
<reference evidence="2" key="3">
    <citation type="submission" date="2025-09" db="UniProtKB">
        <authorList>
            <consortium name="Ensembl"/>
        </authorList>
    </citation>
    <scope>IDENTIFICATION</scope>
</reference>
<dbReference type="Proteomes" id="UP000314982">
    <property type="component" value="Unassembled WGS sequence"/>
</dbReference>
<sequence>MLYSVYTTSVFYFHGRPCLCGICNECLCCVPAGNLSGRPGGAQDRSFVRATLLLHSHFSHTEALQEAIVRSAGAAVYETRSVAQETYFLQQGGAVSNSGIPDHQDNAFSRPSKTRHRLLKHGVDLL</sequence>
<evidence type="ECO:0000313" key="2">
    <source>
        <dbReference type="Ensembl" id="ENSHHUP00000040819.1"/>
    </source>
</evidence>
<dbReference type="GO" id="GO:0006605">
    <property type="term" value="P:protein targeting"/>
    <property type="evidence" value="ECO:0007669"/>
    <property type="project" value="TreeGrafter"/>
</dbReference>
<dbReference type="Pfam" id="PF19033">
    <property type="entry name" value="Intu_longin_3"/>
    <property type="match status" value="1"/>
</dbReference>
<organism evidence="2 3">
    <name type="scientific">Hucho hucho</name>
    <name type="common">huchen</name>
    <dbReference type="NCBI Taxonomy" id="62062"/>
    <lineage>
        <taxon>Eukaryota</taxon>
        <taxon>Metazoa</taxon>
        <taxon>Chordata</taxon>
        <taxon>Craniata</taxon>
        <taxon>Vertebrata</taxon>
        <taxon>Euteleostomi</taxon>
        <taxon>Actinopterygii</taxon>
        <taxon>Neopterygii</taxon>
        <taxon>Teleostei</taxon>
        <taxon>Protacanthopterygii</taxon>
        <taxon>Salmoniformes</taxon>
        <taxon>Salmonidae</taxon>
        <taxon>Salmoninae</taxon>
        <taxon>Hucho</taxon>
    </lineage>
</organism>
<dbReference type="PANTHER" id="PTHR14407:SF9">
    <property type="entry name" value="BLOC-3 COMPLEX MEMBER HPS4"/>
    <property type="match status" value="1"/>
</dbReference>
<reference evidence="3" key="1">
    <citation type="submission" date="2018-06" db="EMBL/GenBank/DDBJ databases">
        <title>Genome assembly of Danube salmon.</title>
        <authorList>
            <person name="Macqueen D.J."/>
            <person name="Gundappa M.K."/>
        </authorList>
    </citation>
    <scope>NUCLEOTIDE SEQUENCE [LARGE SCALE GENOMIC DNA]</scope>
</reference>
<dbReference type="PANTHER" id="PTHR14407">
    <property type="entry name" value="HERMANSKY-PUDLAK SYNDROME 4 PROTEIN LIGHT-EAR PROTEIN-RELATED"/>
    <property type="match status" value="1"/>
</dbReference>
<proteinExistence type="predicted"/>